<accession>A0A1G2F8E2</accession>
<proteinExistence type="predicted"/>
<keyword evidence="1" id="KW-1133">Transmembrane helix</keyword>
<keyword evidence="1" id="KW-0812">Transmembrane</keyword>
<dbReference type="InterPro" id="IPR043519">
    <property type="entry name" value="NT_sf"/>
</dbReference>
<evidence type="ECO:0000313" key="3">
    <source>
        <dbReference type="Proteomes" id="UP000179099"/>
    </source>
</evidence>
<sequence length="347" mass="40706">MTLLASTIQTLGTTKTIRKREFRAHNARASLSDIEKSAIKTLAYYQVLGQYPLTALELYRYLHKESDEQILLSFYNFLKLLEQSPAINKTVDRKNGFYFLKNNERFYHQRIFRQKVAIAKWKRTRRIALLLAACPFLRGLLVSGSLAFGNTKRQSDIDLLIITEKGRIWTCRTFLSFLLQIIGQRRHDQVIENKICLNHYIAQNSLAVSLQNISNAHLYSHLIPLINYQNFWLFQEQNSWIARLLFSYPQSKQNCLRRINEESLIFKLASLLGRGLELFLCGFPGRLLERKLAAWQTKRIHQKTNWRALKEEQLHLGEGSLLFHYPICRNAQVMNEYRKKVQALKLT</sequence>
<gene>
    <name evidence="2" type="ORF">A2Y98_00305</name>
</gene>
<evidence type="ECO:0000313" key="2">
    <source>
        <dbReference type="EMBL" id="OGZ34334.1"/>
    </source>
</evidence>
<dbReference type="STRING" id="1801992.A2Y98_00305"/>
<evidence type="ECO:0000256" key="1">
    <source>
        <dbReference type="SAM" id="Phobius"/>
    </source>
</evidence>
<evidence type="ECO:0008006" key="4">
    <source>
        <dbReference type="Google" id="ProtNLM"/>
    </source>
</evidence>
<reference evidence="2 3" key="1">
    <citation type="journal article" date="2016" name="Nat. Commun.">
        <title>Thousands of microbial genomes shed light on interconnected biogeochemical processes in an aquifer system.</title>
        <authorList>
            <person name="Anantharaman K."/>
            <person name="Brown C.T."/>
            <person name="Hug L.A."/>
            <person name="Sharon I."/>
            <person name="Castelle C.J."/>
            <person name="Probst A.J."/>
            <person name="Thomas B.C."/>
            <person name="Singh A."/>
            <person name="Wilkins M.J."/>
            <person name="Karaoz U."/>
            <person name="Brodie E.L."/>
            <person name="Williams K.H."/>
            <person name="Hubbard S.S."/>
            <person name="Banfield J.F."/>
        </authorList>
    </citation>
    <scope>NUCLEOTIDE SEQUENCE [LARGE SCALE GENOMIC DNA]</scope>
</reference>
<dbReference type="CDD" id="cd05403">
    <property type="entry name" value="NT_KNTase_like"/>
    <property type="match status" value="1"/>
</dbReference>
<organism evidence="2 3">
    <name type="scientific">Candidatus Portnoybacteria bacterium RBG_19FT_COMBO_36_7</name>
    <dbReference type="NCBI Taxonomy" id="1801992"/>
    <lineage>
        <taxon>Bacteria</taxon>
        <taxon>Candidatus Portnoyibacteriota</taxon>
    </lineage>
</organism>
<comment type="caution">
    <text evidence="2">The sequence shown here is derived from an EMBL/GenBank/DDBJ whole genome shotgun (WGS) entry which is preliminary data.</text>
</comment>
<protein>
    <recommendedName>
        <fullName evidence="4">Polymerase nucleotidyl transferase domain-containing protein</fullName>
    </recommendedName>
</protein>
<feature type="transmembrane region" description="Helical" evidence="1">
    <location>
        <begin position="127"/>
        <end position="148"/>
    </location>
</feature>
<name>A0A1G2F8E2_9BACT</name>
<dbReference type="Proteomes" id="UP000179099">
    <property type="component" value="Unassembled WGS sequence"/>
</dbReference>
<keyword evidence="1" id="KW-0472">Membrane</keyword>
<dbReference type="SUPFAM" id="SSF81301">
    <property type="entry name" value="Nucleotidyltransferase"/>
    <property type="match status" value="1"/>
</dbReference>
<dbReference type="AlphaFoldDB" id="A0A1G2F8E2"/>
<dbReference type="EMBL" id="MHMW01000014">
    <property type="protein sequence ID" value="OGZ34334.1"/>
    <property type="molecule type" value="Genomic_DNA"/>
</dbReference>